<feature type="region of interest" description="Disordered" evidence="1">
    <location>
        <begin position="1"/>
        <end position="24"/>
    </location>
</feature>
<gene>
    <name evidence="2" type="ORF">CKAH01_15609</name>
</gene>
<accession>A0AAD9YHV0</accession>
<proteinExistence type="predicted"/>
<name>A0AAD9YHV0_COLKA</name>
<comment type="caution">
    <text evidence="2">The sequence shown here is derived from an EMBL/GenBank/DDBJ whole genome shotgun (WGS) entry which is preliminary data.</text>
</comment>
<dbReference type="EMBL" id="VYYT01000129">
    <property type="protein sequence ID" value="KAK2765743.1"/>
    <property type="molecule type" value="Genomic_DNA"/>
</dbReference>
<evidence type="ECO:0000313" key="3">
    <source>
        <dbReference type="Proteomes" id="UP001281614"/>
    </source>
</evidence>
<dbReference type="AlphaFoldDB" id="A0AAD9YHV0"/>
<evidence type="ECO:0000313" key="2">
    <source>
        <dbReference type="EMBL" id="KAK2765743.1"/>
    </source>
</evidence>
<reference evidence="2" key="1">
    <citation type="submission" date="2023-02" db="EMBL/GenBank/DDBJ databases">
        <title>Colletotrichum kahawae CIFC_Que2 genome sequencing and assembly.</title>
        <authorList>
            <person name="Baroncelli R."/>
        </authorList>
    </citation>
    <scope>NUCLEOTIDE SEQUENCE</scope>
    <source>
        <strain evidence="2">CIFC_Que2</strain>
    </source>
</reference>
<organism evidence="2 3">
    <name type="scientific">Colletotrichum kahawae</name>
    <name type="common">Coffee berry disease fungus</name>
    <dbReference type="NCBI Taxonomy" id="34407"/>
    <lineage>
        <taxon>Eukaryota</taxon>
        <taxon>Fungi</taxon>
        <taxon>Dikarya</taxon>
        <taxon>Ascomycota</taxon>
        <taxon>Pezizomycotina</taxon>
        <taxon>Sordariomycetes</taxon>
        <taxon>Hypocreomycetidae</taxon>
        <taxon>Glomerellales</taxon>
        <taxon>Glomerellaceae</taxon>
        <taxon>Colletotrichum</taxon>
        <taxon>Colletotrichum gloeosporioides species complex</taxon>
    </lineage>
</organism>
<dbReference type="Proteomes" id="UP001281614">
    <property type="component" value="Unassembled WGS sequence"/>
</dbReference>
<sequence>MIHQSPFSSSESPSETPFLSCMCT</sequence>
<protein>
    <submittedName>
        <fullName evidence="2">Uncharacterized protein</fullName>
    </submittedName>
</protein>
<keyword evidence="3" id="KW-1185">Reference proteome</keyword>
<evidence type="ECO:0000256" key="1">
    <source>
        <dbReference type="SAM" id="MobiDB-lite"/>
    </source>
</evidence>